<keyword evidence="11 13" id="KW-0718">Serine biosynthesis</keyword>
<accession>A0A7M7RH00</accession>
<dbReference type="GO" id="GO:0051287">
    <property type="term" value="F:NAD binding"/>
    <property type="evidence" value="ECO:0007669"/>
    <property type="project" value="UniProtKB-UniRule"/>
</dbReference>
<keyword evidence="7 13" id="KW-0028">Amino-acid biosynthesis</keyword>
<dbReference type="EnsemblMetazoa" id="XM_790556">
    <property type="protein sequence ID" value="XP_795649"/>
    <property type="gene ID" value="LOC590971"/>
</dbReference>
<dbReference type="CTD" id="26227"/>
<dbReference type="KEGG" id="spu:590971"/>
<evidence type="ECO:0000256" key="12">
    <source>
        <dbReference type="ARBA" id="ARBA00048731"/>
    </source>
</evidence>
<dbReference type="PROSITE" id="PS00065">
    <property type="entry name" value="D_2_HYDROXYACID_DH_1"/>
    <property type="match status" value="1"/>
</dbReference>
<keyword evidence="8" id="KW-0007">Acetylation</keyword>
<dbReference type="Gene3D" id="3.30.1330.90">
    <property type="entry name" value="D-3-phosphoglycerate dehydrogenase, domain 3"/>
    <property type="match status" value="1"/>
</dbReference>
<dbReference type="SUPFAM" id="SSF51735">
    <property type="entry name" value="NAD(P)-binding Rossmann-fold domains"/>
    <property type="match status" value="1"/>
</dbReference>
<evidence type="ECO:0000256" key="4">
    <source>
        <dbReference type="ARBA" id="ARBA00013143"/>
    </source>
</evidence>
<evidence type="ECO:0000313" key="17">
    <source>
        <dbReference type="EnsemblMetazoa" id="XP_795649"/>
    </source>
</evidence>
<organism evidence="17 18">
    <name type="scientific">Strongylocentrotus purpuratus</name>
    <name type="common">Purple sea urchin</name>
    <dbReference type="NCBI Taxonomy" id="7668"/>
    <lineage>
        <taxon>Eukaryota</taxon>
        <taxon>Metazoa</taxon>
        <taxon>Echinodermata</taxon>
        <taxon>Eleutherozoa</taxon>
        <taxon>Echinozoa</taxon>
        <taxon>Echinoidea</taxon>
        <taxon>Euechinoidea</taxon>
        <taxon>Echinacea</taxon>
        <taxon>Camarodonta</taxon>
        <taxon>Echinidea</taxon>
        <taxon>Strongylocentrotidae</taxon>
        <taxon>Strongylocentrotus</taxon>
    </lineage>
</organism>
<feature type="domain" description="D-isomer specific 2-hydroxyacid dehydrogenase NAD-binding" evidence="15">
    <location>
        <begin position="111"/>
        <end position="284"/>
    </location>
</feature>
<feature type="domain" description="D-isomer specific 2-hydroxyacid dehydrogenase catalytic" evidence="14">
    <location>
        <begin position="8"/>
        <end position="315"/>
    </location>
</feature>
<evidence type="ECO:0000256" key="8">
    <source>
        <dbReference type="ARBA" id="ARBA00022990"/>
    </source>
</evidence>
<dbReference type="RefSeq" id="XP_795649.3">
    <property type="nucleotide sequence ID" value="XM_790556.5"/>
</dbReference>
<dbReference type="Pfam" id="PF00389">
    <property type="entry name" value="2-Hacid_dh"/>
    <property type="match status" value="1"/>
</dbReference>
<evidence type="ECO:0000256" key="1">
    <source>
        <dbReference type="ARBA" id="ARBA00005216"/>
    </source>
</evidence>
<dbReference type="FunCoup" id="A0A7M7RH00">
    <property type="interactions" value="832"/>
</dbReference>
<evidence type="ECO:0000256" key="2">
    <source>
        <dbReference type="ARBA" id="ARBA00005854"/>
    </source>
</evidence>
<dbReference type="PANTHER" id="PTHR42938">
    <property type="entry name" value="FORMATE DEHYDROGENASE 1"/>
    <property type="match status" value="1"/>
</dbReference>
<keyword evidence="10 13" id="KW-0520">NAD</keyword>
<dbReference type="OrthoDB" id="1621027at2759"/>
<evidence type="ECO:0000256" key="9">
    <source>
        <dbReference type="ARBA" id="ARBA00023002"/>
    </source>
</evidence>
<keyword evidence="9 13" id="KW-0560">Oxidoreductase</keyword>
<comment type="catalytic activity">
    <reaction evidence="12 13">
        <text>(2R)-3-phosphoglycerate + NAD(+) = 3-phosphooxypyruvate + NADH + H(+)</text>
        <dbReference type="Rhea" id="RHEA:12641"/>
        <dbReference type="ChEBI" id="CHEBI:15378"/>
        <dbReference type="ChEBI" id="CHEBI:18110"/>
        <dbReference type="ChEBI" id="CHEBI:57540"/>
        <dbReference type="ChEBI" id="CHEBI:57945"/>
        <dbReference type="ChEBI" id="CHEBI:58272"/>
        <dbReference type="EC" id="1.1.1.95"/>
    </reaction>
</comment>
<name>A0A7M7RH00_STRPU</name>
<evidence type="ECO:0000259" key="16">
    <source>
        <dbReference type="Pfam" id="PF19304"/>
    </source>
</evidence>
<evidence type="ECO:0000256" key="5">
    <source>
        <dbReference type="ARBA" id="ARBA00021582"/>
    </source>
</evidence>
<dbReference type="GO" id="GO:0004617">
    <property type="term" value="F:phosphoglycerate dehydrogenase activity"/>
    <property type="evidence" value="ECO:0000318"/>
    <property type="project" value="GO_Central"/>
</dbReference>
<comment type="subunit">
    <text evidence="3">Homotetramer.</text>
</comment>
<keyword evidence="6" id="KW-0597">Phosphoprotein</keyword>
<dbReference type="CDD" id="cd12173">
    <property type="entry name" value="PGDH_4"/>
    <property type="match status" value="1"/>
</dbReference>
<dbReference type="OMA" id="NIAGMQV"/>
<proteinExistence type="inferred from homology"/>
<dbReference type="FunFam" id="3.30.1330.90:FF:000005">
    <property type="entry name" value="D-3-phosphoglycerate dehydrogenase"/>
    <property type="match status" value="1"/>
</dbReference>
<evidence type="ECO:0000256" key="6">
    <source>
        <dbReference type="ARBA" id="ARBA00022553"/>
    </source>
</evidence>
<evidence type="ECO:0000259" key="15">
    <source>
        <dbReference type="Pfam" id="PF02826"/>
    </source>
</evidence>
<dbReference type="InterPro" id="IPR029009">
    <property type="entry name" value="ASB_dom_sf"/>
</dbReference>
<evidence type="ECO:0000256" key="13">
    <source>
        <dbReference type="RuleBase" id="RU363003"/>
    </source>
</evidence>
<dbReference type="GO" id="GO:0006564">
    <property type="term" value="P:L-serine biosynthetic process"/>
    <property type="evidence" value="ECO:0007669"/>
    <property type="project" value="UniProtKB-KW"/>
</dbReference>
<dbReference type="InterPro" id="IPR006236">
    <property type="entry name" value="PGDH"/>
</dbReference>
<comment type="pathway">
    <text evidence="1 13">Amino-acid biosynthesis; L-serine biosynthesis; L-serine from 3-phospho-D-glycerate: step 1/3.</text>
</comment>
<dbReference type="UniPathway" id="UPA00135">
    <property type="reaction ID" value="UER00196"/>
</dbReference>
<evidence type="ECO:0000256" key="7">
    <source>
        <dbReference type="ARBA" id="ARBA00022605"/>
    </source>
</evidence>
<evidence type="ECO:0000256" key="10">
    <source>
        <dbReference type="ARBA" id="ARBA00023027"/>
    </source>
</evidence>
<keyword evidence="18" id="KW-1185">Reference proteome</keyword>
<reference evidence="18" key="1">
    <citation type="submission" date="2015-02" db="EMBL/GenBank/DDBJ databases">
        <title>Genome sequencing for Strongylocentrotus purpuratus.</title>
        <authorList>
            <person name="Murali S."/>
            <person name="Liu Y."/>
            <person name="Vee V."/>
            <person name="English A."/>
            <person name="Wang M."/>
            <person name="Skinner E."/>
            <person name="Han Y."/>
            <person name="Muzny D.M."/>
            <person name="Worley K.C."/>
            <person name="Gibbs R.A."/>
        </authorList>
    </citation>
    <scope>NUCLEOTIDE SEQUENCE</scope>
</reference>
<dbReference type="InterPro" id="IPR029752">
    <property type="entry name" value="D-isomer_DH_CS1"/>
</dbReference>
<dbReference type="Proteomes" id="UP000007110">
    <property type="component" value="Unassembled WGS sequence"/>
</dbReference>
<evidence type="ECO:0000259" key="14">
    <source>
        <dbReference type="Pfam" id="PF00389"/>
    </source>
</evidence>
<dbReference type="NCBIfam" id="TIGR01327">
    <property type="entry name" value="PGDH"/>
    <property type="match status" value="1"/>
</dbReference>
<reference evidence="17" key="2">
    <citation type="submission" date="2021-01" db="UniProtKB">
        <authorList>
            <consortium name="EnsemblMetazoa"/>
        </authorList>
    </citation>
    <scope>IDENTIFICATION</scope>
</reference>
<dbReference type="InterPro" id="IPR036291">
    <property type="entry name" value="NAD(P)-bd_dom_sf"/>
</dbReference>
<dbReference type="EC" id="1.1.1.95" evidence="4 13"/>
<dbReference type="InParanoid" id="A0A7M7RH00"/>
<dbReference type="AlphaFoldDB" id="A0A7M7RH00"/>
<evidence type="ECO:0000256" key="3">
    <source>
        <dbReference type="ARBA" id="ARBA00011881"/>
    </source>
</evidence>
<dbReference type="SUPFAM" id="SSF52283">
    <property type="entry name" value="Formate/glycerate dehydrogenase catalytic domain-like"/>
    <property type="match status" value="1"/>
</dbReference>
<dbReference type="InterPro" id="IPR045626">
    <property type="entry name" value="PGDH_ASB_dom"/>
</dbReference>
<dbReference type="SUPFAM" id="SSF143548">
    <property type="entry name" value="Serine metabolism enzymes domain"/>
    <property type="match status" value="1"/>
</dbReference>
<dbReference type="Pfam" id="PF19304">
    <property type="entry name" value="PGDH_inter"/>
    <property type="match status" value="1"/>
</dbReference>
<evidence type="ECO:0000313" key="18">
    <source>
        <dbReference type="Proteomes" id="UP000007110"/>
    </source>
</evidence>
<dbReference type="FunFam" id="3.40.50.720:FF:000616">
    <property type="entry name" value="D-3-phosphoglycerate dehydrogenase 2 chloroplastic"/>
    <property type="match status" value="1"/>
</dbReference>
<dbReference type="InterPro" id="IPR006140">
    <property type="entry name" value="D-isomer_DH_NAD-bd"/>
</dbReference>
<dbReference type="Pfam" id="PF02826">
    <property type="entry name" value="2-Hacid_dh_C"/>
    <property type="match status" value="1"/>
</dbReference>
<protein>
    <recommendedName>
        <fullName evidence="5 13">D-3-phosphoglycerate dehydrogenase</fullName>
        <ecNumber evidence="4 13">1.1.1.95</ecNumber>
    </recommendedName>
</protein>
<feature type="domain" description="D-3-phosphoglycerate dehydrogenase ASB" evidence="16">
    <location>
        <begin position="329"/>
        <end position="448"/>
    </location>
</feature>
<comment type="similarity">
    <text evidence="2 13">Belongs to the D-isomer specific 2-hydroxyacid dehydrogenase family.</text>
</comment>
<dbReference type="Gene3D" id="3.40.50.720">
    <property type="entry name" value="NAD(P)-binding Rossmann-like Domain"/>
    <property type="match status" value="2"/>
</dbReference>
<dbReference type="FunFam" id="3.40.50.720:FF:000021">
    <property type="entry name" value="D-3-phosphoglycerate dehydrogenase"/>
    <property type="match status" value="1"/>
</dbReference>
<evidence type="ECO:0000256" key="11">
    <source>
        <dbReference type="ARBA" id="ARBA00023299"/>
    </source>
</evidence>
<dbReference type="InterPro" id="IPR006139">
    <property type="entry name" value="D-isomer_2_OHA_DH_cat_dom"/>
</dbReference>
<sequence length="529" mass="55050">MAFSLKKVLISDSVSPRCAEILRENGIEVDNNTKLSKEELLAEIPKYDGLIVRSATKVTADVIKAGTNLKIIGRAGTGVDNIDIKAATRQGVIVMNTPGGNTLSAAEHTCAMVCCLSRSLPQAHATLKAGKWDRKAFMGSELYGKTLGIVGLGRIGREVAQRMQSFGMTTIGFDPIVPAEEAKQYNIEWQTLEQMWPRCDYITVHTPLIPQTKGLLGDASFKLCKPGVKVVNVARGGIIDEEGLVRALDAGQCGGAALDVFVQEPPTYTALIQHPKVIVTPHLGASTVEAQERVACEIAEQFVDGVNGKSLFGAINAQALSNALTPETKPMVSLGQGLGVVAASLAKGQLSAASIQVTTYGPSLKKAGSYLKAAVSAGILRVQTGGNNVNLVNAQPLLAELGLEITVNNEDAAPANSKASVAVTITVGGNPHRLGGAVFGTIPQLVEVDSATFDTGCPLSGNWLLYRSQNAAAALAAVASGLGDKNQLLAFSSSAQTNGESWSVIKLATPQPGVEALAGAVSSAVTCSI</sequence>
<dbReference type="PANTHER" id="PTHR42938:SF22">
    <property type="entry name" value="D-3-PHOSPHOGLYCERATE DEHYDROGENASE"/>
    <property type="match status" value="1"/>
</dbReference>
<dbReference type="GeneID" id="590971"/>